<protein>
    <submittedName>
        <fullName evidence="2">Uncharacterized protein</fullName>
    </submittedName>
</protein>
<gene>
    <name evidence="2" type="ORF">AGR3A_Cc170158</name>
</gene>
<feature type="region of interest" description="Disordered" evidence="1">
    <location>
        <begin position="251"/>
        <end position="276"/>
    </location>
</feature>
<dbReference type="AlphaFoldDB" id="A0A1S7NVT2"/>
<dbReference type="InterPro" id="IPR013321">
    <property type="entry name" value="Arc_rbn_hlx_hlx"/>
</dbReference>
<reference evidence="3" key="1">
    <citation type="submission" date="2016-01" db="EMBL/GenBank/DDBJ databases">
        <authorList>
            <person name="Regsiter A."/>
            <person name="william w."/>
        </authorList>
    </citation>
    <scope>NUCLEOTIDE SEQUENCE [LARGE SCALE GENOMIC DNA]</scope>
    <source>
        <strain evidence="3">CFBP 6623</strain>
    </source>
</reference>
<keyword evidence="3" id="KW-1185">Reference proteome</keyword>
<organism evidence="2 3">
    <name type="scientific">Agrobacterium tomkonis CFBP 6623</name>
    <dbReference type="NCBI Taxonomy" id="1183432"/>
    <lineage>
        <taxon>Bacteria</taxon>
        <taxon>Pseudomonadati</taxon>
        <taxon>Pseudomonadota</taxon>
        <taxon>Alphaproteobacteria</taxon>
        <taxon>Hyphomicrobiales</taxon>
        <taxon>Rhizobiaceae</taxon>
        <taxon>Rhizobium/Agrobacterium group</taxon>
        <taxon>Agrobacterium</taxon>
        <taxon>Agrobacterium tumefaciens complex</taxon>
    </lineage>
</organism>
<dbReference type="Gene3D" id="1.10.1220.10">
    <property type="entry name" value="Met repressor-like"/>
    <property type="match status" value="1"/>
</dbReference>
<name>A0A1S7NVT2_9HYPH</name>
<feature type="compositionally biased region" description="Basic and acidic residues" evidence="1">
    <location>
        <begin position="267"/>
        <end position="276"/>
    </location>
</feature>
<evidence type="ECO:0000313" key="3">
    <source>
        <dbReference type="Proteomes" id="UP000191988"/>
    </source>
</evidence>
<evidence type="ECO:0000256" key="1">
    <source>
        <dbReference type="SAM" id="MobiDB-lite"/>
    </source>
</evidence>
<dbReference type="EMBL" id="FBWK01000009">
    <property type="protein sequence ID" value="CUX12267.1"/>
    <property type="molecule type" value="Genomic_DNA"/>
</dbReference>
<dbReference type="STRING" id="1183432.AGR3A_Cc170158"/>
<accession>A0A1S7NVT2</accession>
<dbReference type="GO" id="GO:0006355">
    <property type="term" value="P:regulation of DNA-templated transcription"/>
    <property type="evidence" value="ECO:0007669"/>
    <property type="project" value="InterPro"/>
</dbReference>
<evidence type="ECO:0000313" key="2">
    <source>
        <dbReference type="EMBL" id="CUX12267.1"/>
    </source>
</evidence>
<feature type="region of interest" description="Disordered" evidence="1">
    <location>
        <begin position="152"/>
        <end position="182"/>
    </location>
</feature>
<sequence>MKAVTKTNKDGSEQVLLGAVIMKERPSRKRAKIHDLPYSIENHRLREIEKIIRHRHGRGIPDPAGTDDVELCLNYLRAVALTPDSQSAASWALVWAPWVDPVTVDLLDQTAAGRKKMPPADAVAKMLFVRLEERTMLGLKTIGACDVSKAERQISAKERKRERDRNRQEQKRREVGRVDRKSYEATSLTSLKPWEQEGISRRTWERRRVASLSRIDISTNGDTLASKPDQAPHDAQNDMHQARVAGLMVGLGDHPPAELQEAGPHGNGDKLQGRAA</sequence>
<dbReference type="RefSeq" id="WP_080841989.1">
    <property type="nucleotide sequence ID" value="NZ_LT009723.1"/>
</dbReference>
<proteinExistence type="predicted"/>
<dbReference type="Proteomes" id="UP000191988">
    <property type="component" value="Unassembled WGS sequence"/>
</dbReference>